<evidence type="ECO:0000313" key="2">
    <source>
        <dbReference type="Proteomes" id="UP000887577"/>
    </source>
</evidence>
<dbReference type="Gene3D" id="3.40.710.10">
    <property type="entry name" value="DD-peptidase/beta-lactamase superfamily"/>
    <property type="match status" value="1"/>
</dbReference>
<dbReference type="InterPro" id="IPR052907">
    <property type="entry name" value="Beta-lactamase/esterase"/>
</dbReference>
<accession>A0A914Y4J5</accession>
<dbReference type="Pfam" id="PF00144">
    <property type="entry name" value="Beta-lactamase"/>
    <property type="match status" value="1"/>
</dbReference>
<protein>
    <submittedName>
        <fullName evidence="3">Beta-lactamase-related domain-containing protein</fullName>
    </submittedName>
</protein>
<proteinExistence type="predicted"/>
<organism evidence="2 3">
    <name type="scientific">Panagrolaimus superbus</name>
    <dbReference type="NCBI Taxonomy" id="310955"/>
    <lineage>
        <taxon>Eukaryota</taxon>
        <taxon>Metazoa</taxon>
        <taxon>Ecdysozoa</taxon>
        <taxon>Nematoda</taxon>
        <taxon>Chromadorea</taxon>
        <taxon>Rhabditida</taxon>
        <taxon>Tylenchina</taxon>
        <taxon>Panagrolaimomorpha</taxon>
        <taxon>Panagrolaimoidea</taxon>
        <taxon>Panagrolaimidae</taxon>
        <taxon>Panagrolaimus</taxon>
    </lineage>
</organism>
<keyword evidence="2" id="KW-1185">Reference proteome</keyword>
<dbReference type="InterPro" id="IPR001466">
    <property type="entry name" value="Beta-lactam-related"/>
</dbReference>
<reference evidence="3" key="1">
    <citation type="submission" date="2022-11" db="UniProtKB">
        <authorList>
            <consortium name="WormBaseParasite"/>
        </authorList>
    </citation>
    <scope>IDENTIFICATION</scope>
</reference>
<dbReference type="SUPFAM" id="SSF56601">
    <property type="entry name" value="beta-lactamase/transpeptidase-like"/>
    <property type="match status" value="1"/>
</dbReference>
<dbReference type="WBParaSite" id="PSU_v2.g12654.t1">
    <property type="protein sequence ID" value="PSU_v2.g12654.t1"/>
    <property type="gene ID" value="PSU_v2.g12654"/>
</dbReference>
<dbReference type="PANTHER" id="PTHR43319">
    <property type="entry name" value="BETA-LACTAMASE-RELATED"/>
    <property type="match status" value="1"/>
</dbReference>
<evidence type="ECO:0000313" key="3">
    <source>
        <dbReference type="WBParaSite" id="PSU_v2.g12654.t1"/>
    </source>
</evidence>
<dbReference type="InterPro" id="IPR012338">
    <property type="entry name" value="Beta-lactam/transpept-like"/>
</dbReference>
<name>A0A914Y4J5_9BILA</name>
<dbReference type="AlphaFoldDB" id="A0A914Y4J5"/>
<sequence length="290" mass="32780">MIMAHTAGLAHLDEPITFEDAQNHERMAEIIENQRPHWTPGEKTGYHAVAYGWIVDQIVRRNDPKKRSIGTFFREEIAVPNDIEFYIGLPLELAHRVARLSRTTPWQRFDEILSNPKAIDYMHIANDMINKGFLYKMGQNPTWLQSIFKMTLNNPDLYILEQPAALGIGTARAMAKLFDLLMKGKIVSPEMVKKLSIPFKCDFDIVTGVTLPRGHGLTYVSETRGNDTFTLIGHAGLGGQNVRYDVENELSFGYLSNGLKNGFGNSARTYVPLKNAIYDSIVKFRESSSQ</sequence>
<dbReference type="Proteomes" id="UP000887577">
    <property type="component" value="Unplaced"/>
</dbReference>
<dbReference type="PANTHER" id="PTHR43319:SF4">
    <property type="entry name" value="BETA-LACTAMASE DOMAIN-CONTAINING PROTEIN 2"/>
    <property type="match status" value="1"/>
</dbReference>
<feature type="domain" description="Beta-lactamase-related" evidence="1">
    <location>
        <begin position="2"/>
        <end position="270"/>
    </location>
</feature>
<evidence type="ECO:0000259" key="1">
    <source>
        <dbReference type="Pfam" id="PF00144"/>
    </source>
</evidence>